<organism evidence="1 2">
    <name type="scientific">Moniliophthora roreri</name>
    <name type="common">Frosty pod rot fungus</name>
    <name type="synonym">Monilia roreri</name>
    <dbReference type="NCBI Taxonomy" id="221103"/>
    <lineage>
        <taxon>Eukaryota</taxon>
        <taxon>Fungi</taxon>
        <taxon>Dikarya</taxon>
        <taxon>Basidiomycota</taxon>
        <taxon>Agaricomycotina</taxon>
        <taxon>Agaricomycetes</taxon>
        <taxon>Agaricomycetidae</taxon>
        <taxon>Agaricales</taxon>
        <taxon>Marasmiineae</taxon>
        <taxon>Marasmiaceae</taxon>
        <taxon>Moniliophthora</taxon>
    </lineage>
</organism>
<proteinExistence type="predicted"/>
<dbReference type="EMBL" id="LATX01001150">
    <property type="protein sequence ID" value="KTB43505.1"/>
    <property type="molecule type" value="Genomic_DNA"/>
</dbReference>
<gene>
    <name evidence="1" type="ORF">WG66_3925</name>
</gene>
<sequence length="713" mass="82154">MSFFNASNFSFGSHARLINNVQGDQYNDNSQTVVNAQVVYVQGEAVVEGVVSDDDEEEYHQFRNYIRGDLYSIKEVYRDTGDLKEVQFSERERKLVRTRARRTVQTSEVRGEEKLLTVVSYHGEEALTAWRRDFKRYSQTRSPNMVQLFGINRSKIPSLIFYDEMIPFAQAGKDKKEMTWMQMYIHMLERRLNCNASRLWIDCRSGCIRSGLDVQGFLVRKIMRVVWQHIPEVPFTVEMLNENTFTRYLCENGSSTRDMAVLTSICYNRSRAHIIAFLDPEAALRRLRVDDAGIFSPDFSLEDLRFDTVYSNALEPIARLQEGMHAIKWFNYTSCFVEDTVVESGMTRLRFTRPLQTIGDDEFFRLLVPGREVEKAWLAQHHGVLTAIREAGVMCTTQHLLTFKTEISPWLVVNEATEGRFPHLSESDTLSGASPVDPLSEPIYLFLPPPPLTLARLKSWSSYWSRDKDGERRLSKDECLRLCLPRFSRTPWPVKPELVSWPQSNYDEMYRYQLARGFDPKSTQFAESLGLPIWEPILPQKDARSEVQAPLHGGLLVTLIFLPLEYNTPLPFGLIVYPFLEYGREKCAAFPIASQASVSSLQSALRASVSSAAAKKESIGRAWAFWDQVERERAWVRTDEGVYTLNGVAIVNEEWTIEESRHSTVVKEEIELVVNAKLDDGWFWRWLEVVFIVIQVRLIQARKVLDGLVTCVM</sequence>
<protein>
    <submittedName>
        <fullName evidence="1">Uncharacterized protein</fullName>
    </submittedName>
</protein>
<accession>A0A0W0G4L8</accession>
<dbReference type="AlphaFoldDB" id="A0A0W0G4L8"/>
<dbReference type="Proteomes" id="UP000054988">
    <property type="component" value="Unassembled WGS sequence"/>
</dbReference>
<comment type="caution">
    <text evidence="1">The sequence shown here is derived from an EMBL/GenBank/DDBJ whole genome shotgun (WGS) entry which is preliminary data.</text>
</comment>
<evidence type="ECO:0000313" key="1">
    <source>
        <dbReference type="EMBL" id="KTB43505.1"/>
    </source>
</evidence>
<reference evidence="1 2" key="1">
    <citation type="submission" date="2015-12" db="EMBL/GenBank/DDBJ databases">
        <title>Draft genome sequence of Moniliophthora roreri, the causal agent of frosty pod rot of cacao.</title>
        <authorList>
            <person name="Aime M.C."/>
            <person name="Diaz-Valderrama J.R."/>
            <person name="Kijpornyongpan T."/>
            <person name="Phillips-Mora W."/>
        </authorList>
    </citation>
    <scope>NUCLEOTIDE SEQUENCE [LARGE SCALE GENOMIC DNA]</scope>
    <source>
        <strain evidence="1 2">MCA 2952</strain>
    </source>
</reference>
<name>A0A0W0G4L8_MONRR</name>
<evidence type="ECO:0000313" key="2">
    <source>
        <dbReference type="Proteomes" id="UP000054988"/>
    </source>
</evidence>